<keyword evidence="4" id="KW-0540">Nuclease</keyword>
<evidence type="ECO:0000259" key="12">
    <source>
        <dbReference type="Pfam" id="PF24626"/>
    </source>
</evidence>
<evidence type="ECO:0000256" key="1">
    <source>
        <dbReference type="ARBA" id="ARBA00012493"/>
    </source>
</evidence>
<feature type="domain" description="Tf2-1-like SH3-like" evidence="12">
    <location>
        <begin position="1037"/>
        <end position="1101"/>
    </location>
</feature>
<reference evidence="13" key="1">
    <citation type="journal article" date="2022" name="Int. J. Mol. Sci.">
        <title>Draft Genome of Tanacetum Coccineum: Genomic Comparison of Closely Related Tanacetum-Family Plants.</title>
        <authorList>
            <person name="Yamashiro T."/>
            <person name="Shiraishi A."/>
            <person name="Nakayama K."/>
            <person name="Satake H."/>
        </authorList>
    </citation>
    <scope>NUCLEOTIDE SEQUENCE</scope>
</reference>
<feature type="coiled-coil region" evidence="8">
    <location>
        <begin position="1282"/>
        <end position="1313"/>
    </location>
</feature>
<dbReference type="Pfam" id="PF08284">
    <property type="entry name" value="RVP_2"/>
    <property type="match status" value="1"/>
</dbReference>
<dbReference type="Proteomes" id="UP001151760">
    <property type="component" value="Unassembled WGS sequence"/>
</dbReference>
<evidence type="ECO:0000256" key="9">
    <source>
        <dbReference type="SAM" id="MobiDB-lite"/>
    </source>
</evidence>
<feature type="domain" description="Reverse transcriptase RNase H-like" evidence="11">
    <location>
        <begin position="824"/>
        <end position="875"/>
    </location>
</feature>
<dbReference type="PANTHER" id="PTHR46148">
    <property type="entry name" value="CHROMO DOMAIN-CONTAINING PROTEIN"/>
    <property type="match status" value="1"/>
</dbReference>
<evidence type="ECO:0000259" key="11">
    <source>
        <dbReference type="Pfam" id="PF17917"/>
    </source>
</evidence>
<keyword evidence="5" id="KW-0255">Endonuclease</keyword>
<evidence type="ECO:0000256" key="5">
    <source>
        <dbReference type="ARBA" id="ARBA00022759"/>
    </source>
</evidence>
<dbReference type="InterPro" id="IPR056924">
    <property type="entry name" value="SH3_Tf2-1"/>
</dbReference>
<evidence type="ECO:0000256" key="6">
    <source>
        <dbReference type="ARBA" id="ARBA00022801"/>
    </source>
</evidence>
<dbReference type="SUPFAM" id="SSF56672">
    <property type="entry name" value="DNA/RNA polymerases"/>
    <property type="match status" value="1"/>
</dbReference>
<dbReference type="InterPro" id="IPR012337">
    <property type="entry name" value="RNaseH-like_sf"/>
</dbReference>
<dbReference type="Pfam" id="PF00078">
    <property type="entry name" value="RVT_1"/>
    <property type="match status" value="1"/>
</dbReference>
<proteinExistence type="predicted"/>
<dbReference type="PANTHER" id="PTHR46148:SF59">
    <property type="entry name" value="NUCLEOTIDYLTRANSFERASE, RIBONUCLEASE H"/>
    <property type="match status" value="1"/>
</dbReference>
<dbReference type="InterPro" id="IPR043502">
    <property type="entry name" value="DNA/RNA_pol_sf"/>
</dbReference>
<feature type="region of interest" description="Disordered" evidence="9">
    <location>
        <begin position="484"/>
        <end position="503"/>
    </location>
</feature>
<sequence length="1434" mass="163837">MLNSDELRHIDNTTLVPPRLPETLPQVYHRRRPTLGLLILPSVSPFPPTIRRIARISIPPIEPNLAEHARISAINLDDYQLDPVTPPPSPLSPFTMAAYQRMIAETDPTQREEALTETGQNSVPVPETALTVCTTRLRGQLHTILEDMDHYPNACLEELEAFITLWDVKPRVEESLLEALSVDELITQLRQLCEDAEDHASNAQEEARQKRKEMLNQLIAIRVAEALAAAAVTHAASTQEENNLGSNSSQNKTCNYKEFHAVIHENFQGTEGAVGLTRWFEKLESQFGISNVAEGDRVKFASSTLLDGALTWWNVYVHSVTPFILIATRVAEALAAAAVTHVASTQEENNLGSNSSQNKTYNYKEFHAVMHENFRGTEGAVGLTQWNEIKQMENELWNLKVKGTNLTAYNQRFQELILLCPEMVPNADRLLEHYIEGLPLSIKGNVTSSKPVDLHEAIDMAQGLMYQVVQELGENSSKKRKWNGNHYTHNPNNTNNASNLNPNKRPETARVFIAGQADGKSLTTNTILRGCTLNLQNHLFKIDLLPIELGSFDVIVGMDWMVEHHAEVVCYKKYIRVPYRNDMLIIQGERIEIKRESRLEVISSIKTQKYINQGCQVFLIQMMKEEKTKILERIIEDVPVVRDFSEVFPEDLLGLPPTRQVDFSYRVNTGVHCARPISSGYHQLRVREEDIPKTAFRTRYGHYEFRVMPFGLTNAPTVFMDLMNCVCNPYLDKFVIVFIDDILIYSHNEKEHEEHLKTILKLLKKEELGSQWIQLRLWCQGLRPIPTTPLRRSTILRRTRSHWVKNKRAFQLLKQKLCAAPIFALPEGSEDFVRYCDASIKTQRVFTDHKSLQHILDQKDLNMRQRRWIELLSDYDCEIHYHPGKANVVADALSRKERIEPLRVENIEAEDIEGMLKKLEARADGTLCLDNRRDGFNRKIDEVYMKEIVARHGIPVSIISDRDSHFTSRVWQSLHKALGKCRLLVVGLKLEKYNLPDRRSHETMEKIFNIRDRMQAAHDRQKSYADKRRRPLEFEVGDKVMLKVAPWKGVMRFGKRGKLNPRYIGPFRIIERIGPVAYRLELPQELSRVHNVFHVCNLKKCLSDDTLVIPLEEIQLDDKLNFVEEPVGIMDREVKQLKQSRIPIIKVLRMKMLYEVSCIAVIFPLSEDHLRRPTLGLLILPSVSPFPPTIRRTARISIPPIEPNLAERARIFAINLDDYQFDPLTPQPSPLSPFTMAAYQRMISETDPLTETGQNSVPVPEMALISRVEESSLETLSMDELITQLRQVCEDAEDRASNAQEEARQKRKEALKEVDTIDSALSCGWNVVVHSVTSIRYATIGVISRLMFIPEVLSSNIKSSNGQRSMVFQGSMDDTTLTHALLLVTTMEGQDIKSKTAQPHLVPQAKEDPEAKEDREVMLLDLDVATRDITRTSA</sequence>
<dbReference type="EC" id="2.7.7.49" evidence="1"/>
<evidence type="ECO:0000256" key="8">
    <source>
        <dbReference type="SAM" id="Coils"/>
    </source>
</evidence>
<evidence type="ECO:0000256" key="2">
    <source>
        <dbReference type="ARBA" id="ARBA00022679"/>
    </source>
</evidence>
<dbReference type="InterPro" id="IPR041373">
    <property type="entry name" value="RT_RNaseH"/>
</dbReference>
<feature type="domain" description="Reverse transcriptase" evidence="10">
    <location>
        <begin position="628"/>
        <end position="768"/>
    </location>
</feature>
<protein>
    <recommendedName>
        <fullName evidence="1">RNA-directed DNA polymerase</fullName>
        <ecNumber evidence="1">2.7.7.49</ecNumber>
    </recommendedName>
</protein>
<evidence type="ECO:0000313" key="14">
    <source>
        <dbReference type="Proteomes" id="UP001151760"/>
    </source>
</evidence>
<keyword evidence="14" id="KW-1185">Reference proteome</keyword>
<gene>
    <name evidence="13" type="ORF">Tco_0857430</name>
</gene>
<keyword evidence="6" id="KW-0378">Hydrolase</keyword>
<organism evidence="13 14">
    <name type="scientific">Tanacetum coccineum</name>
    <dbReference type="NCBI Taxonomy" id="301880"/>
    <lineage>
        <taxon>Eukaryota</taxon>
        <taxon>Viridiplantae</taxon>
        <taxon>Streptophyta</taxon>
        <taxon>Embryophyta</taxon>
        <taxon>Tracheophyta</taxon>
        <taxon>Spermatophyta</taxon>
        <taxon>Magnoliopsida</taxon>
        <taxon>eudicotyledons</taxon>
        <taxon>Gunneridae</taxon>
        <taxon>Pentapetalae</taxon>
        <taxon>asterids</taxon>
        <taxon>campanulids</taxon>
        <taxon>Asterales</taxon>
        <taxon>Asteraceae</taxon>
        <taxon>Asteroideae</taxon>
        <taxon>Anthemideae</taxon>
        <taxon>Anthemidinae</taxon>
        <taxon>Tanacetum</taxon>
    </lineage>
</organism>
<evidence type="ECO:0000256" key="3">
    <source>
        <dbReference type="ARBA" id="ARBA00022695"/>
    </source>
</evidence>
<keyword evidence="8" id="KW-0175">Coiled coil</keyword>
<name>A0ABQ5B7A7_9ASTR</name>
<dbReference type="Gene3D" id="3.10.10.10">
    <property type="entry name" value="HIV Type 1 Reverse Transcriptase, subunit A, domain 1"/>
    <property type="match status" value="1"/>
</dbReference>
<dbReference type="Gene3D" id="3.30.420.10">
    <property type="entry name" value="Ribonuclease H-like superfamily/Ribonuclease H"/>
    <property type="match status" value="1"/>
</dbReference>
<dbReference type="EMBL" id="BQNB010012984">
    <property type="protein sequence ID" value="GJT10388.1"/>
    <property type="molecule type" value="Genomic_DNA"/>
</dbReference>
<accession>A0ABQ5B7A7</accession>
<keyword evidence="3" id="KW-0548">Nucleotidyltransferase</keyword>
<dbReference type="InterPro" id="IPR036397">
    <property type="entry name" value="RNaseH_sf"/>
</dbReference>
<dbReference type="InterPro" id="IPR021109">
    <property type="entry name" value="Peptidase_aspartic_dom_sf"/>
</dbReference>
<dbReference type="CDD" id="cd01647">
    <property type="entry name" value="RT_LTR"/>
    <property type="match status" value="1"/>
</dbReference>
<feature type="coiled-coil region" evidence="8">
    <location>
        <begin position="186"/>
        <end position="213"/>
    </location>
</feature>
<evidence type="ECO:0000256" key="7">
    <source>
        <dbReference type="ARBA" id="ARBA00022918"/>
    </source>
</evidence>
<feature type="region of interest" description="Disordered" evidence="9">
    <location>
        <begin position="1394"/>
        <end position="1413"/>
    </location>
</feature>
<dbReference type="InterPro" id="IPR043128">
    <property type="entry name" value="Rev_trsase/Diguanyl_cyclase"/>
</dbReference>
<dbReference type="CDD" id="cd00303">
    <property type="entry name" value="retropepsin_like"/>
    <property type="match status" value="1"/>
</dbReference>
<dbReference type="GO" id="GO:0003964">
    <property type="term" value="F:RNA-directed DNA polymerase activity"/>
    <property type="evidence" value="ECO:0007669"/>
    <property type="project" value="UniProtKB-KW"/>
</dbReference>
<evidence type="ECO:0000313" key="13">
    <source>
        <dbReference type="EMBL" id="GJT10388.1"/>
    </source>
</evidence>
<reference evidence="13" key="2">
    <citation type="submission" date="2022-01" db="EMBL/GenBank/DDBJ databases">
        <authorList>
            <person name="Yamashiro T."/>
            <person name="Shiraishi A."/>
            <person name="Satake H."/>
            <person name="Nakayama K."/>
        </authorList>
    </citation>
    <scope>NUCLEOTIDE SEQUENCE</scope>
</reference>
<dbReference type="SUPFAM" id="SSF53098">
    <property type="entry name" value="Ribonuclease H-like"/>
    <property type="match status" value="1"/>
</dbReference>
<evidence type="ECO:0000256" key="4">
    <source>
        <dbReference type="ARBA" id="ARBA00022722"/>
    </source>
</evidence>
<dbReference type="Pfam" id="PF24626">
    <property type="entry name" value="SH3_Tf2-1"/>
    <property type="match status" value="1"/>
</dbReference>
<dbReference type="Gene3D" id="3.30.70.270">
    <property type="match status" value="1"/>
</dbReference>
<keyword evidence="2" id="KW-0808">Transferase</keyword>
<comment type="caution">
    <text evidence="13">The sequence shown here is derived from an EMBL/GenBank/DDBJ whole genome shotgun (WGS) entry which is preliminary data.</text>
</comment>
<keyword evidence="7 13" id="KW-0695">RNA-directed DNA polymerase</keyword>
<dbReference type="Pfam" id="PF17917">
    <property type="entry name" value="RT_RNaseH"/>
    <property type="match status" value="1"/>
</dbReference>
<dbReference type="InterPro" id="IPR000477">
    <property type="entry name" value="RT_dom"/>
</dbReference>
<evidence type="ECO:0000259" key="10">
    <source>
        <dbReference type="Pfam" id="PF00078"/>
    </source>
</evidence>
<dbReference type="Gene3D" id="2.40.70.10">
    <property type="entry name" value="Acid Proteases"/>
    <property type="match status" value="1"/>
</dbReference>